<dbReference type="Proteomes" id="UP000190648">
    <property type="component" value="Unassembled WGS sequence"/>
</dbReference>
<evidence type="ECO:0000313" key="1">
    <source>
        <dbReference type="EMBL" id="OPJ67445.1"/>
    </source>
</evidence>
<comment type="caution">
    <text evidence="1">The sequence shown here is derived from an EMBL/GenBank/DDBJ whole genome shotgun (WGS) entry which is preliminary data.</text>
</comment>
<keyword evidence="2" id="KW-1185">Reference proteome</keyword>
<gene>
    <name evidence="1" type="ORF">AV530_018955</name>
</gene>
<proteinExistence type="predicted"/>
<evidence type="ECO:0000313" key="2">
    <source>
        <dbReference type="Proteomes" id="UP000190648"/>
    </source>
</evidence>
<name>A0A1V4J612_PATFA</name>
<organism evidence="1 2">
    <name type="scientific">Patagioenas fasciata monilis</name>
    <dbReference type="NCBI Taxonomy" id="372326"/>
    <lineage>
        <taxon>Eukaryota</taxon>
        <taxon>Metazoa</taxon>
        <taxon>Chordata</taxon>
        <taxon>Craniata</taxon>
        <taxon>Vertebrata</taxon>
        <taxon>Euteleostomi</taxon>
        <taxon>Archelosauria</taxon>
        <taxon>Archosauria</taxon>
        <taxon>Dinosauria</taxon>
        <taxon>Saurischia</taxon>
        <taxon>Theropoda</taxon>
        <taxon>Coelurosauria</taxon>
        <taxon>Aves</taxon>
        <taxon>Neognathae</taxon>
        <taxon>Neoaves</taxon>
        <taxon>Columbimorphae</taxon>
        <taxon>Columbiformes</taxon>
        <taxon>Columbidae</taxon>
        <taxon>Patagioenas</taxon>
    </lineage>
</organism>
<protein>
    <submittedName>
        <fullName evidence="1">Uncharacterized protein</fullName>
    </submittedName>
</protein>
<dbReference type="EMBL" id="LSYS01009023">
    <property type="protein sequence ID" value="OPJ67445.1"/>
    <property type="molecule type" value="Genomic_DNA"/>
</dbReference>
<accession>A0A1V4J612</accession>
<sequence length="79" mass="8754">MSLRMPLGQGAFHPPVGAGTSLGLGRTLSHLGKLRRGRTEELLQCISLANKRWKIHNSFTGPVTRHRNSFLALKAKHEI</sequence>
<reference evidence="1 2" key="1">
    <citation type="submission" date="2016-02" db="EMBL/GenBank/DDBJ databases">
        <title>Band-tailed pigeon sequencing and assembly.</title>
        <authorList>
            <person name="Soares A.E."/>
            <person name="Novak B.J."/>
            <person name="Rice E.S."/>
            <person name="O'Connell B."/>
            <person name="Chang D."/>
            <person name="Weber S."/>
            <person name="Shapiro B."/>
        </authorList>
    </citation>
    <scope>NUCLEOTIDE SEQUENCE [LARGE SCALE GENOMIC DNA]</scope>
    <source>
        <strain evidence="1">BTP2013</strain>
        <tissue evidence="1">Blood</tissue>
    </source>
</reference>
<dbReference type="AlphaFoldDB" id="A0A1V4J612"/>